<protein>
    <recommendedName>
        <fullName evidence="10">Olfactory receptor</fullName>
    </recommendedName>
</protein>
<keyword evidence="6 10" id="KW-1133">Transmembrane helix</keyword>
<organism evidence="12 13">
    <name type="scientific">Pelusios castaneus</name>
    <name type="common">West African mud turtle</name>
    <dbReference type="NCBI Taxonomy" id="367368"/>
    <lineage>
        <taxon>Eukaryota</taxon>
        <taxon>Metazoa</taxon>
        <taxon>Chordata</taxon>
        <taxon>Craniata</taxon>
        <taxon>Vertebrata</taxon>
        <taxon>Euteleostomi</taxon>
        <taxon>Archelosauria</taxon>
        <taxon>Testudinata</taxon>
        <taxon>Testudines</taxon>
        <taxon>Pleurodira</taxon>
        <taxon>Pelomedusidae</taxon>
        <taxon>Pelusios</taxon>
    </lineage>
</organism>
<keyword evidence="13" id="KW-1185">Reference proteome</keyword>
<feature type="transmembrane region" description="Helical" evidence="10">
    <location>
        <begin position="274"/>
        <end position="294"/>
    </location>
</feature>
<feature type="transmembrane region" description="Helical" evidence="10">
    <location>
        <begin position="199"/>
        <end position="227"/>
    </location>
</feature>
<evidence type="ECO:0000256" key="7">
    <source>
        <dbReference type="ARBA" id="ARBA00023136"/>
    </source>
</evidence>
<dbReference type="FunFam" id="1.20.1070.10:FF:000006">
    <property type="entry name" value="Olfactory receptor"/>
    <property type="match status" value="1"/>
</dbReference>
<keyword evidence="5 10" id="KW-0552">Olfaction</keyword>
<name>A0A8C8REN2_9SAUR</name>
<sequence>MSATNSTNSHSAVFVLRGIPGLEAAAIWISIPICATYIIVLLGNTMLLLVIVGERSLHQPTYLFLSMLALSDLVLSSTTVPKMLLILWFEAGEISFDACLTQMFFVHAVFALESAILLAMAFDRYVAICDPLRYRVVVTKRLVGRIGVAGMLRSVCIVLPFVFFLKQLPYCDRRVIPHTYCEHMGVARLACADITVVTVYGLIVTFLAIGLDVIFIVVSYVLILKAVFRLSSKEARQKALWTCGSHFSVILIFYIPAFFSFLSHCFGLSVPHHIHIFLTNLYVLVPSTLNPLIYGKEPSSHLSLTSWVSQAITFHLLALY</sequence>
<evidence type="ECO:0000256" key="6">
    <source>
        <dbReference type="ARBA" id="ARBA00022989"/>
    </source>
</evidence>
<comment type="similarity">
    <text evidence="9">Belongs to the G-protein coupled receptor 1 family.</text>
</comment>
<feature type="transmembrane region" description="Helical" evidence="10">
    <location>
        <begin position="25"/>
        <end position="50"/>
    </location>
</feature>
<dbReference type="GO" id="GO:0004930">
    <property type="term" value="F:G protein-coupled receptor activity"/>
    <property type="evidence" value="ECO:0007669"/>
    <property type="project" value="UniProtKB-KW"/>
</dbReference>
<dbReference type="Gene3D" id="1.20.1070.10">
    <property type="entry name" value="Rhodopsin 7-helix transmembrane proteins"/>
    <property type="match status" value="1"/>
</dbReference>
<evidence type="ECO:0000256" key="5">
    <source>
        <dbReference type="ARBA" id="ARBA00022725"/>
    </source>
</evidence>
<evidence type="ECO:0000256" key="2">
    <source>
        <dbReference type="ARBA" id="ARBA00004141"/>
    </source>
</evidence>
<comment type="function">
    <text evidence="1">Odorant receptor.</text>
</comment>
<evidence type="ECO:0000256" key="4">
    <source>
        <dbReference type="ARBA" id="ARBA00022692"/>
    </source>
</evidence>
<dbReference type="GO" id="GO:0004984">
    <property type="term" value="F:olfactory receptor activity"/>
    <property type="evidence" value="ECO:0007669"/>
    <property type="project" value="InterPro"/>
</dbReference>
<accession>A0A8C8REN2</accession>
<dbReference type="PRINTS" id="PR00237">
    <property type="entry name" value="GPCRRHODOPSN"/>
</dbReference>
<dbReference type="InterPro" id="IPR000276">
    <property type="entry name" value="GPCR_Rhodpsn"/>
</dbReference>
<dbReference type="PROSITE" id="PS00237">
    <property type="entry name" value="G_PROTEIN_RECEP_F1_1"/>
    <property type="match status" value="1"/>
</dbReference>
<evidence type="ECO:0000313" key="13">
    <source>
        <dbReference type="Proteomes" id="UP000694393"/>
    </source>
</evidence>
<dbReference type="InterPro" id="IPR000725">
    <property type="entry name" value="Olfact_rcpt"/>
</dbReference>
<dbReference type="Proteomes" id="UP000694393">
    <property type="component" value="Unplaced"/>
</dbReference>
<dbReference type="Pfam" id="PF13853">
    <property type="entry name" value="7tm_4"/>
    <property type="match status" value="1"/>
</dbReference>
<feature type="transmembrane region" description="Helical" evidence="10">
    <location>
        <begin position="101"/>
        <end position="122"/>
    </location>
</feature>
<proteinExistence type="inferred from homology"/>
<keyword evidence="7 10" id="KW-0472">Membrane</keyword>
<dbReference type="PRINTS" id="PR00245">
    <property type="entry name" value="OLFACTORYR"/>
</dbReference>
<dbReference type="InterPro" id="IPR050402">
    <property type="entry name" value="OR51/52/56-like"/>
</dbReference>
<dbReference type="AlphaFoldDB" id="A0A8C8REN2"/>
<evidence type="ECO:0000256" key="8">
    <source>
        <dbReference type="ARBA" id="ARBA00023224"/>
    </source>
</evidence>
<comment type="subcellular location">
    <subcellularLocation>
        <location evidence="10">Cell membrane</location>
        <topology evidence="10">Multi-pass membrane protein</topology>
    </subcellularLocation>
    <subcellularLocation>
        <location evidence="2">Membrane</location>
        <topology evidence="2">Multi-pass membrane protein</topology>
    </subcellularLocation>
</comment>
<reference evidence="12" key="2">
    <citation type="submission" date="2025-09" db="UniProtKB">
        <authorList>
            <consortium name="Ensembl"/>
        </authorList>
    </citation>
    <scope>IDENTIFICATION</scope>
</reference>
<dbReference type="SUPFAM" id="SSF81321">
    <property type="entry name" value="Family A G protein-coupled receptor-like"/>
    <property type="match status" value="1"/>
</dbReference>
<evidence type="ECO:0000259" key="11">
    <source>
        <dbReference type="PROSITE" id="PS50262"/>
    </source>
</evidence>
<keyword evidence="9" id="KW-0675">Receptor</keyword>
<feature type="transmembrane region" description="Helical" evidence="10">
    <location>
        <begin position="62"/>
        <end position="89"/>
    </location>
</feature>
<keyword evidence="9" id="KW-0297">G-protein coupled receptor</keyword>
<dbReference type="Ensembl" id="ENSPCET00000004304.1">
    <property type="protein sequence ID" value="ENSPCEP00000004172.1"/>
    <property type="gene ID" value="ENSPCEG00000003344.1"/>
</dbReference>
<evidence type="ECO:0000256" key="9">
    <source>
        <dbReference type="RuleBase" id="RU000688"/>
    </source>
</evidence>
<evidence type="ECO:0000256" key="1">
    <source>
        <dbReference type="ARBA" id="ARBA00002936"/>
    </source>
</evidence>
<evidence type="ECO:0000256" key="3">
    <source>
        <dbReference type="ARBA" id="ARBA00022606"/>
    </source>
</evidence>
<feature type="transmembrane region" description="Helical" evidence="10">
    <location>
        <begin position="239"/>
        <end position="262"/>
    </location>
</feature>
<keyword evidence="8 9" id="KW-0807">Transducer</keyword>
<dbReference type="GO" id="GO:0005886">
    <property type="term" value="C:plasma membrane"/>
    <property type="evidence" value="ECO:0007669"/>
    <property type="project" value="UniProtKB-SubCell"/>
</dbReference>
<dbReference type="PROSITE" id="PS50262">
    <property type="entry name" value="G_PROTEIN_RECEP_F1_2"/>
    <property type="match status" value="1"/>
</dbReference>
<dbReference type="InterPro" id="IPR017452">
    <property type="entry name" value="GPCR_Rhodpsn_7TM"/>
</dbReference>
<evidence type="ECO:0000313" key="12">
    <source>
        <dbReference type="Ensembl" id="ENSPCEP00000004172.1"/>
    </source>
</evidence>
<keyword evidence="3 10" id="KW-0716">Sensory transduction</keyword>
<reference evidence="12" key="1">
    <citation type="submission" date="2025-08" db="UniProtKB">
        <authorList>
            <consortium name="Ensembl"/>
        </authorList>
    </citation>
    <scope>IDENTIFICATION</scope>
</reference>
<keyword evidence="4 9" id="KW-0812">Transmembrane</keyword>
<dbReference type="PANTHER" id="PTHR26450:SF75">
    <property type="entry name" value="OLFACTORY RECEPTOR 52D1"/>
    <property type="match status" value="1"/>
</dbReference>
<keyword evidence="10" id="KW-1003">Cell membrane</keyword>
<dbReference type="PANTHER" id="PTHR26450">
    <property type="entry name" value="OLFACTORY RECEPTOR 56B1-RELATED"/>
    <property type="match status" value="1"/>
</dbReference>
<evidence type="ECO:0000256" key="10">
    <source>
        <dbReference type="RuleBase" id="RU363047"/>
    </source>
</evidence>
<feature type="transmembrane region" description="Helical" evidence="10">
    <location>
        <begin position="142"/>
        <end position="165"/>
    </location>
</feature>
<feature type="domain" description="G-protein coupled receptors family 1 profile" evidence="11">
    <location>
        <begin position="43"/>
        <end position="294"/>
    </location>
</feature>